<dbReference type="Proteomes" id="UP001283361">
    <property type="component" value="Unassembled WGS sequence"/>
</dbReference>
<accession>A0AAE0Z9R5</accession>
<keyword evidence="2" id="KW-1185">Reference proteome</keyword>
<reference evidence="1" key="1">
    <citation type="journal article" date="2023" name="G3 (Bethesda)">
        <title>A reference genome for the long-term kleptoplast-retaining sea slug Elysia crispata morphotype clarki.</title>
        <authorList>
            <person name="Eastman K.E."/>
            <person name="Pendleton A.L."/>
            <person name="Shaikh M.A."/>
            <person name="Suttiyut T."/>
            <person name="Ogas R."/>
            <person name="Tomko P."/>
            <person name="Gavelis G."/>
            <person name="Widhalm J.R."/>
            <person name="Wisecaver J.H."/>
        </authorList>
    </citation>
    <scope>NUCLEOTIDE SEQUENCE</scope>
    <source>
        <strain evidence="1">ECLA1</strain>
    </source>
</reference>
<evidence type="ECO:0000313" key="2">
    <source>
        <dbReference type="Proteomes" id="UP001283361"/>
    </source>
</evidence>
<comment type="caution">
    <text evidence="1">The sequence shown here is derived from an EMBL/GenBank/DDBJ whole genome shotgun (WGS) entry which is preliminary data.</text>
</comment>
<name>A0AAE0Z9R5_9GAST</name>
<dbReference type="AlphaFoldDB" id="A0AAE0Z9R5"/>
<gene>
    <name evidence="1" type="ORF">RRG08_065140</name>
</gene>
<organism evidence="1 2">
    <name type="scientific">Elysia crispata</name>
    <name type="common">lettuce slug</name>
    <dbReference type="NCBI Taxonomy" id="231223"/>
    <lineage>
        <taxon>Eukaryota</taxon>
        <taxon>Metazoa</taxon>
        <taxon>Spiralia</taxon>
        <taxon>Lophotrochozoa</taxon>
        <taxon>Mollusca</taxon>
        <taxon>Gastropoda</taxon>
        <taxon>Heterobranchia</taxon>
        <taxon>Euthyneura</taxon>
        <taxon>Panpulmonata</taxon>
        <taxon>Sacoglossa</taxon>
        <taxon>Placobranchoidea</taxon>
        <taxon>Plakobranchidae</taxon>
        <taxon>Elysia</taxon>
    </lineage>
</organism>
<evidence type="ECO:0000313" key="1">
    <source>
        <dbReference type="EMBL" id="KAK3765384.1"/>
    </source>
</evidence>
<proteinExistence type="predicted"/>
<dbReference type="EMBL" id="JAWDGP010004318">
    <property type="protein sequence ID" value="KAK3765384.1"/>
    <property type="molecule type" value="Genomic_DNA"/>
</dbReference>
<protein>
    <submittedName>
        <fullName evidence="1">Uncharacterized protein</fullName>
    </submittedName>
</protein>
<sequence length="253" mass="28555">MLVFGVSYVTHRILHGQYLLDEYDATVNTLDCGQAPRGGTELHIKGSGNVLGQWSDRPLSERTRLNRWEIQCRFDSVDAVSVRVEEIILVLGVSYQPNQVSSCARGTCRKPLCSDFLYCVFPISSVYWWFVVLVYQSGALFVTHGCVSGDNFTYHTQCQFLGSCIPGSYQVSPLKLLTWLLKSEERARALDDHMGPGEARQLNNQPVADVVCEAQASPGRKLLHQCLTTAVPWRFYSCLPRFRETFIKGMKTF</sequence>